<keyword evidence="3" id="KW-0285">Flavoprotein</keyword>
<evidence type="ECO:0000313" key="7">
    <source>
        <dbReference type="EMBL" id="CAH0394226.1"/>
    </source>
</evidence>
<evidence type="ECO:0000256" key="2">
    <source>
        <dbReference type="PIRSR" id="PIRSR000137-2"/>
    </source>
</evidence>
<feature type="binding site" evidence="2">
    <location>
        <position position="138"/>
    </location>
    <ligand>
        <name>FAD</name>
        <dbReference type="ChEBI" id="CHEBI:57692"/>
    </ligand>
</feature>
<comment type="similarity">
    <text evidence="1 3">Belongs to the GMC oxidoreductase family.</text>
</comment>
<gene>
    <name evidence="7" type="ORF">BEMITA_LOCUS12550</name>
</gene>
<keyword evidence="8" id="KW-1185">Reference proteome</keyword>
<feature type="domain" description="Glucose-methanol-choline oxidoreductase N-terminal" evidence="5">
    <location>
        <begin position="136"/>
        <end position="159"/>
    </location>
</feature>
<dbReference type="GO" id="GO:0050660">
    <property type="term" value="F:flavin adenine dinucleotide binding"/>
    <property type="evidence" value="ECO:0007669"/>
    <property type="project" value="InterPro"/>
</dbReference>
<name>A0A9P0F8I9_BEMTA</name>
<proteinExistence type="inferred from homology"/>
<dbReference type="Gene3D" id="3.30.560.10">
    <property type="entry name" value="Glucose Oxidase, domain 3"/>
    <property type="match status" value="1"/>
</dbReference>
<dbReference type="AlphaFoldDB" id="A0A9P0F8I9"/>
<dbReference type="PROSITE" id="PS00623">
    <property type="entry name" value="GMC_OXRED_1"/>
    <property type="match status" value="1"/>
</dbReference>
<accession>A0A9P0F8I9</accession>
<keyword evidence="2 3" id="KW-0274">FAD</keyword>
<dbReference type="InterPro" id="IPR000172">
    <property type="entry name" value="GMC_OxRdtase_N"/>
</dbReference>
<dbReference type="PROSITE" id="PS00624">
    <property type="entry name" value="GMC_OXRED_2"/>
    <property type="match status" value="1"/>
</dbReference>
<dbReference type="Pfam" id="PF05199">
    <property type="entry name" value="GMC_oxred_C"/>
    <property type="match status" value="1"/>
</dbReference>
<evidence type="ECO:0000313" key="8">
    <source>
        <dbReference type="Proteomes" id="UP001152759"/>
    </source>
</evidence>
<dbReference type="GO" id="GO:0016614">
    <property type="term" value="F:oxidoreductase activity, acting on CH-OH group of donors"/>
    <property type="evidence" value="ECO:0007669"/>
    <property type="project" value="InterPro"/>
</dbReference>
<feature type="transmembrane region" description="Helical" evidence="4">
    <location>
        <begin position="12"/>
        <end position="36"/>
    </location>
</feature>
<dbReference type="Proteomes" id="UP001152759">
    <property type="component" value="Chromosome 8"/>
</dbReference>
<evidence type="ECO:0000256" key="3">
    <source>
        <dbReference type="RuleBase" id="RU003968"/>
    </source>
</evidence>
<feature type="domain" description="Glucose-methanol-choline oxidoreductase N-terminal" evidence="6">
    <location>
        <begin position="312"/>
        <end position="326"/>
    </location>
</feature>
<dbReference type="Pfam" id="PF00732">
    <property type="entry name" value="GMC_oxred_N"/>
    <property type="match status" value="1"/>
</dbReference>
<feature type="binding site" evidence="2">
    <location>
        <position position="275"/>
    </location>
    <ligand>
        <name>FAD</name>
        <dbReference type="ChEBI" id="CHEBI:57692"/>
    </ligand>
</feature>
<dbReference type="Gene3D" id="3.50.50.60">
    <property type="entry name" value="FAD/NAD(P)-binding domain"/>
    <property type="match status" value="1"/>
</dbReference>
<dbReference type="SUPFAM" id="SSF51905">
    <property type="entry name" value="FAD/NAD(P)-binding domain"/>
    <property type="match status" value="1"/>
</dbReference>
<dbReference type="PANTHER" id="PTHR11552:SF215">
    <property type="entry name" value="FI02019P"/>
    <property type="match status" value="1"/>
</dbReference>
<dbReference type="PIRSF" id="PIRSF000137">
    <property type="entry name" value="Alcohol_oxidase"/>
    <property type="match status" value="1"/>
</dbReference>
<dbReference type="InterPro" id="IPR007867">
    <property type="entry name" value="GMC_OxRtase_C"/>
</dbReference>
<dbReference type="PANTHER" id="PTHR11552">
    <property type="entry name" value="GLUCOSE-METHANOL-CHOLINE GMC OXIDOREDUCTASE"/>
    <property type="match status" value="1"/>
</dbReference>
<keyword evidence="4" id="KW-0812">Transmembrane</keyword>
<dbReference type="SUPFAM" id="SSF54373">
    <property type="entry name" value="FAD-linked reductases, C-terminal domain"/>
    <property type="match status" value="1"/>
</dbReference>
<keyword evidence="4" id="KW-1133">Transmembrane helix</keyword>
<sequence length="634" mass="69663">MIFALIALSSAVKAGVTLVGASVWLVPLLIAAIAYYRYDMFDPESRIKNQVQLNREYDFIVIGGGSAGAVVASRLSEVPHWTVLLLEAGPDETEISDVPSLAAYLQLSKLDWGYKTEPTGRGCLGMKSGRCNWPRGKVLGGSSVLNYMLYVRGNRQDYDNWEALGNPGWSYKDVIHYFLKSEDNRNPYLTRTPYHRSGGYLTIQEAPWRTPLVVAFVAAGEEIGYKNRDINGAEQAGFMVAQGTIRRGSRCSTAKAFLRPARHRRNLHVAMGAHVTRILIHPHTKRAYGVQFVRDGIHQAALARREVVLSAGAINSPQILMLSGIGPSEHLHKHGIPVVADLRVGDNLQDHVGLAGGLTFTVDKPVSIVQNRLQAVPVTMSYVVKERGPMTTLGGVEGLGFVNTKFANESGLYPDIQFHMAPASINSDQGSQVRKILGITDRVYDLVYKPIGSKDSWTIIPLLLRPKSSGWVRLRSSNPFEYPYIDANYFAHPQDIATLVEGVKIALQVNAASPLRQFNSRLHRIPIPGCHRLAFGSDAYWECAIRHLTMTIYHPVGTCKMGPSSDPTAVVDPRLRVYGVSHLRVIDASIMPNIVSGNTNAPTIMIGEKGADLIKEDWFSGAFAPTVFQMVPAG</sequence>
<evidence type="ECO:0000259" key="6">
    <source>
        <dbReference type="PROSITE" id="PS00624"/>
    </source>
</evidence>
<comment type="cofactor">
    <cofactor evidence="2">
        <name>FAD</name>
        <dbReference type="ChEBI" id="CHEBI:57692"/>
    </cofactor>
</comment>
<organism evidence="7 8">
    <name type="scientific">Bemisia tabaci</name>
    <name type="common">Sweetpotato whitefly</name>
    <name type="synonym">Aleurodes tabaci</name>
    <dbReference type="NCBI Taxonomy" id="7038"/>
    <lineage>
        <taxon>Eukaryota</taxon>
        <taxon>Metazoa</taxon>
        <taxon>Ecdysozoa</taxon>
        <taxon>Arthropoda</taxon>
        <taxon>Hexapoda</taxon>
        <taxon>Insecta</taxon>
        <taxon>Pterygota</taxon>
        <taxon>Neoptera</taxon>
        <taxon>Paraneoptera</taxon>
        <taxon>Hemiptera</taxon>
        <taxon>Sternorrhyncha</taxon>
        <taxon>Aleyrodoidea</taxon>
        <taxon>Aleyrodidae</taxon>
        <taxon>Aleyrodinae</taxon>
        <taxon>Bemisia</taxon>
    </lineage>
</organism>
<dbReference type="EMBL" id="OU963869">
    <property type="protein sequence ID" value="CAH0394226.1"/>
    <property type="molecule type" value="Genomic_DNA"/>
</dbReference>
<protein>
    <recommendedName>
        <fullName evidence="5 6">Glucose-methanol-choline oxidoreductase N-terminal domain-containing protein</fullName>
    </recommendedName>
</protein>
<dbReference type="InterPro" id="IPR012132">
    <property type="entry name" value="GMC_OxRdtase"/>
</dbReference>
<evidence type="ECO:0000259" key="5">
    <source>
        <dbReference type="PROSITE" id="PS00623"/>
    </source>
</evidence>
<evidence type="ECO:0000256" key="1">
    <source>
        <dbReference type="ARBA" id="ARBA00010790"/>
    </source>
</evidence>
<keyword evidence="4" id="KW-0472">Membrane</keyword>
<reference evidence="7" key="1">
    <citation type="submission" date="2021-12" db="EMBL/GenBank/DDBJ databases">
        <authorList>
            <person name="King R."/>
        </authorList>
    </citation>
    <scope>NUCLEOTIDE SEQUENCE</scope>
</reference>
<dbReference type="InterPro" id="IPR036188">
    <property type="entry name" value="FAD/NAD-bd_sf"/>
</dbReference>
<evidence type="ECO:0000256" key="4">
    <source>
        <dbReference type="SAM" id="Phobius"/>
    </source>
</evidence>